<evidence type="ECO:0000256" key="7">
    <source>
        <dbReference type="ARBA" id="ARBA00022692"/>
    </source>
</evidence>
<dbReference type="GO" id="GO:0045259">
    <property type="term" value="C:proton-transporting ATP synthase complex"/>
    <property type="evidence" value="ECO:0007669"/>
    <property type="project" value="UniProtKB-KW"/>
</dbReference>
<dbReference type="InterPro" id="IPR035908">
    <property type="entry name" value="F0_ATP_A_sf"/>
</dbReference>
<evidence type="ECO:0000256" key="9">
    <source>
        <dbReference type="ARBA" id="ARBA00022989"/>
    </source>
</evidence>
<dbReference type="GO" id="GO:0046933">
    <property type="term" value="F:proton-transporting ATP synthase activity, rotational mechanism"/>
    <property type="evidence" value="ECO:0007669"/>
    <property type="project" value="TreeGrafter"/>
</dbReference>
<evidence type="ECO:0000256" key="11">
    <source>
        <dbReference type="ARBA" id="ARBA00023136"/>
    </source>
</evidence>
<dbReference type="PANTHER" id="PTHR11410:SF0">
    <property type="entry name" value="ATP SYNTHASE SUBUNIT A"/>
    <property type="match status" value="1"/>
</dbReference>
<accession>A0A096XMY4</accession>
<dbReference type="SUPFAM" id="SSF81336">
    <property type="entry name" value="F1F0 ATP synthase subunit A"/>
    <property type="match status" value="1"/>
</dbReference>
<dbReference type="RefSeq" id="YP_009092372.1">
    <property type="nucleotide sequence ID" value="NC_025289.1"/>
</dbReference>
<keyword evidence="6" id="KW-0138">CF(0)</keyword>
<dbReference type="CDD" id="cd00310">
    <property type="entry name" value="ATP-synt_Fo_a_6"/>
    <property type="match status" value="1"/>
</dbReference>
<feature type="transmembrane region" description="Helical" evidence="14">
    <location>
        <begin position="185"/>
        <end position="218"/>
    </location>
</feature>
<evidence type="ECO:0000256" key="5">
    <source>
        <dbReference type="ARBA" id="ARBA00022448"/>
    </source>
</evidence>
<dbReference type="Pfam" id="PF00119">
    <property type="entry name" value="ATP-synt_A"/>
    <property type="match status" value="1"/>
</dbReference>
<keyword evidence="10" id="KW-0406">Ion transport</keyword>
<proteinExistence type="inferred from homology"/>
<dbReference type="CTD" id="4508"/>
<dbReference type="Gene3D" id="1.20.120.220">
    <property type="entry name" value="ATP synthase, F0 complex, subunit A"/>
    <property type="match status" value="1"/>
</dbReference>
<dbReference type="PROSITE" id="PS00449">
    <property type="entry name" value="ATPASE_A"/>
    <property type="match status" value="1"/>
</dbReference>
<comment type="subcellular location">
    <subcellularLocation>
        <location evidence="2">Membrane</location>
        <topology evidence="2">Multi-pass membrane protein</topology>
    </subcellularLocation>
    <subcellularLocation>
        <location evidence="13">Mitochondrion inner membrane</location>
        <topology evidence="13">Multi-pass membrane protein</topology>
    </subcellularLocation>
</comment>
<keyword evidence="9 14" id="KW-1133">Transmembrane helix</keyword>
<evidence type="ECO:0000256" key="12">
    <source>
        <dbReference type="ARBA" id="ARBA00023310"/>
    </source>
</evidence>
<protein>
    <recommendedName>
        <fullName evidence="13">ATP synthase subunit a</fullName>
    </recommendedName>
</protein>
<reference evidence="15" key="1">
    <citation type="journal article" date="2014" name="Genome Biol. Evol.">
        <title>Evolutionary dynamics of the mitochondrial genome in the evaniomorpha (hymenoptera)?a group with an intermediate rate of gene rearrangement.</title>
        <authorList>
            <person name="Mao M."/>
            <person name="Gibson T."/>
            <person name="Dowton M."/>
        </authorList>
    </citation>
    <scope>NUCLEOTIDE SEQUENCE</scope>
</reference>
<comment type="similarity">
    <text evidence="3">Belongs to the ATPase A chain family.</text>
</comment>
<evidence type="ECO:0000256" key="3">
    <source>
        <dbReference type="ARBA" id="ARBA00006810"/>
    </source>
</evidence>
<dbReference type="EMBL" id="KJ619461">
    <property type="protein sequence ID" value="AIC37437.1"/>
    <property type="molecule type" value="Genomic_DNA"/>
</dbReference>
<name>A0A096XMY4_9HYME</name>
<dbReference type="AlphaFoldDB" id="A0A096XMY4"/>
<organism evidence="15">
    <name type="scientific">Orthogonalys pulchella</name>
    <dbReference type="NCBI Taxonomy" id="32427"/>
    <lineage>
        <taxon>Eukaryota</taxon>
        <taxon>Metazoa</taxon>
        <taxon>Ecdysozoa</taxon>
        <taxon>Arthropoda</taxon>
        <taxon>Hexapoda</taxon>
        <taxon>Insecta</taxon>
        <taxon>Pterygota</taxon>
        <taxon>Neoptera</taxon>
        <taxon>Endopterygota</taxon>
        <taxon>Hymenoptera</taxon>
        <taxon>Apocrita</taxon>
        <taxon>Trigonaloidea</taxon>
        <taxon>Trigonalidae</taxon>
        <taxon>Orthogonalys</taxon>
    </lineage>
</organism>
<evidence type="ECO:0000256" key="6">
    <source>
        <dbReference type="ARBA" id="ARBA00022547"/>
    </source>
</evidence>
<keyword evidence="5" id="KW-0813">Transport</keyword>
<evidence type="ECO:0000313" key="15">
    <source>
        <dbReference type="EMBL" id="AIC37437.1"/>
    </source>
</evidence>
<geneLocation type="mitochondrion" evidence="15"/>
<dbReference type="GeneID" id="20832787"/>
<feature type="transmembrane region" description="Helical" evidence="14">
    <location>
        <begin position="15"/>
        <end position="35"/>
    </location>
</feature>
<feature type="transmembrane region" description="Helical" evidence="14">
    <location>
        <begin position="124"/>
        <end position="144"/>
    </location>
</feature>
<dbReference type="InterPro" id="IPR045083">
    <property type="entry name" value="ATP_synth_F0_asu_bact/mt"/>
</dbReference>
<comment type="subunit">
    <text evidence="4">F-type ATPases have 2 components, CF(1) - the catalytic core - and CF(0) - the membrane proton channel. CF(1) has five subunits: alpha(3), beta(3), gamma(1), delta(1), epsilon(1). CF(0) has three main subunits: a, b and c.</text>
</comment>
<sequence>MFPNLFSIFDPSTSFFFSLNWFSYMIFIIFLPPLYWMKSSRLIILIYEFIMFLYNEFKLMLNKTMMSNLILMLSLMYMIIINNLLGLFPYIFVSTSHLVLTVSFSLTFWLSFNIYGWFNNFYLMFYHLVPVGTPLFLMPFMVLIETISNLIRPLTLSVRLMANMIAGHLLITLLSSLGFKVGMVSLILVLLVQFILFLLELGVSFIQGYVFVVLMIMYSKEVDD</sequence>
<evidence type="ECO:0000256" key="8">
    <source>
        <dbReference type="ARBA" id="ARBA00022781"/>
    </source>
</evidence>
<dbReference type="PRINTS" id="PR00123">
    <property type="entry name" value="ATPASEA"/>
</dbReference>
<feature type="transmembrane region" description="Helical" evidence="14">
    <location>
        <begin position="156"/>
        <end position="179"/>
    </location>
</feature>
<keyword evidence="7 14" id="KW-0812">Transmembrane</keyword>
<dbReference type="InterPro" id="IPR023011">
    <property type="entry name" value="ATP_synth_F0_asu_AS"/>
</dbReference>
<evidence type="ECO:0000256" key="2">
    <source>
        <dbReference type="ARBA" id="ARBA00004141"/>
    </source>
</evidence>
<gene>
    <name evidence="15" type="primary">ATP6</name>
</gene>
<keyword evidence="12" id="KW-0066">ATP synthesis</keyword>
<dbReference type="InterPro" id="IPR000568">
    <property type="entry name" value="ATP_synth_F0_asu"/>
</dbReference>
<evidence type="ECO:0000256" key="1">
    <source>
        <dbReference type="ARBA" id="ARBA00002070"/>
    </source>
</evidence>
<evidence type="ECO:0000256" key="14">
    <source>
        <dbReference type="SAM" id="Phobius"/>
    </source>
</evidence>
<comment type="function">
    <text evidence="1">Mitochondrial membrane ATP synthase (F(1)F(0) ATP synthase or Complex V) produces ATP from ADP in the presence of a proton gradient across the membrane which is generated by electron transport complexes of the respiratory chain. F-type ATPases consist of two structural domains, F(1) - containing the extramembraneous catalytic core and F(0) - containing the membrane proton channel, linked together by a central stalk and a peripheral stalk. During catalysis, ATP synthesis in the catalytic domain of F(1) is coupled via a rotary mechanism of the central stalk subunits to proton translocation. Key component of the proton channel; it may play a direct role in the translocation of protons across the membrane.</text>
</comment>
<keyword evidence="11 14" id="KW-0472">Membrane</keyword>
<evidence type="ECO:0000256" key="4">
    <source>
        <dbReference type="ARBA" id="ARBA00011648"/>
    </source>
</evidence>
<feature type="transmembrane region" description="Helical" evidence="14">
    <location>
        <begin position="69"/>
        <end position="91"/>
    </location>
</feature>
<keyword evidence="15" id="KW-0496">Mitochondrion</keyword>
<evidence type="ECO:0000256" key="13">
    <source>
        <dbReference type="RuleBase" id="RU004450"/>
    </source>
</evidence>
<dbReference type="NCBIfam" id="TIGR01131">
    <property type="entry name" value="ATP_synt_6_or_A"/>
    <property type="match status" value="1"/>
</dbReference>
<dbReference type="PANTHER" id="PTHR11410">
    <property type="entry name" value="ATP SYNTHASE SUBUNIT A"/>
    <property type="match status" value="1"/>
</dbReference>
<dbReference type="GO" id="GO:0005743">
    <property type="term" value="C:mitochondrial inner membrane"/>
    <property type="evidence" value="ECO:0007669"/>
    <property type="project" value="UniProtKB-SubCell"/>
</dbReference>
<feature type="transmembrane region" description="Helical" evidence="14">
    <location>
        <begin position="98"/>
        <end position="118"/>
    </location>
</feature>
<evidence type="ECO:0000256" key="10">
    <source>
        <dbReference type="ARBA" id="ARBA00023065"/>
    </source>
</evidence>
<keyword evidence="8" id="KW-0375">Hydrogen ion transport</keyword>